<evidence type="ECO:0000313" key="2">
    <source>
        <dbReference type="Proteomes" id="UP000236379"/>
    </source>
</evidence>
<dbReference type="EMBL" id="PPPD01000001">
    <property type="protein sequence ID" value="PNY80592.1"/>
    <property type="molecule type" value="Genomic_DNA"/>
</dbReference>
<sequence>MTLLPSLIPHPAPVCPALPQPPLLPASGSTLFGTLIVEAVVPGSDDLELNAPGWELRTWPVARLGDVTLEARPLDPNLGPAELRRALEAIGVTALGPIRERRRT</sequence>
<dbReference type="OrthoDB" id="71563at2"/>
<dbReference type="AlphaFoldDB" id="A0A2K3UVN6"/>
<gene>
    <name evidence="1" type="ORF">CVO96_03735</name>
</gene>
<dbReference type="Proteomes" id="UP000236379">
    <property type="component" value="Unassembled WGS sequence"/>
</dbReference>
<proteinExistence type="predicted"/>
<accession>A0A2K3UVN6</accession>
<name>A0A2K3UVN6_9DEIO</name>
<evidence type="ECO:0000313" key="1">
    <source>
        <dbReference type="EMBL" id="PNY80592.1"/>
    </source>
</evidence>
<comment type="caution">
    <text evidence="1">The sequence shown here is derived from an EMBL/GenBank/DDBJ whole genome shotgun (WGS) entry which is preliminary data.</text>
</comment>
<keyword evidence="2" id="KW-1185">Reference proteome</keyword>
<reference evidence="1 2" key="1">
    <citation type="submission" date="2018-01" db="EMBL/GenBank/DDBJ databases">
        <title>Deinococcus koreensis sp. nov., a radiation-resistant bacterium isolated from river water.</title>
        <authorList>
            <person name="Choi A."/>
        </authorList>
    </citation>
    <scope>NUCLEOTIDE SEQUENCE [LARGE SCALE GENOMIC DNA]</scope>
    <source>
        <strain evidence="1 2">SJW1-2</strain>
    </source>
</reference>
<dbReference type="RefSeq" id="WP_103310486.1">
    <property type="nucleotide sequence ID" value="NZ_PPPD01000001.1"/>
</dbReference>
<protein>
    <submittedName>
        <fullName evidence="1">Uncharacterized protein</fullName>
    </submittedName>
</protein>
<organism evidence="1 2">
    <name type="scientific">Deinococcus koreensis</name>
    <dbReference type="NCBI Taxonomy" id="2054903"/>
    <lineage>
        <taxon>Bacteria</taxon>
        <taxon>Thermotogati</taxon>
        <taxon>Deinococcota</taxon>
        <taxon>Deinococci</taxon>
        <taxon>Deinococcales</taxon>
        <taxon>Deinococcaceae</taxon>
        <taxon>Deinococcus</taxon>
    </lineage>
</organism>